<proteinExistence type="predicted"/>
<feature type="compositionally biased region" description="Low complexity" evidence="1">
    <location>
        <begin position="39"/>
        <end position="53"/>
    </location>
</feature>
<protein>
    <submittedName>
        <fullName evidence="3">EID1-like F-box protein 3</fullName>
    </submittedName>
</protein>
<keyword evidence="2" id="KW-1185">Reference proteome</keyword>
<dbReference type="InParanoid" id="A0A6I9S7F0"/>
<sequence>MPGLPTQPPAGQRQHPRSDPIQRTTRQAMIERTRNPFASTSGDPSSSRSRSTTGSGGAVYGGTAGAVFPRGGGSDDYTGLQDERVLMLVFRSLNWDPHLVCVAACVSRRLRAVANRVLWREVCISRAPRMVSDLTPGGATRIGGGWHTLAKLLFFCCGCAAPTRFFPLPERRHPTPGHFAPVSRFSRTSGRSFLARRCWGDLLYVSDPCEHRAGSPSDEDLGAYRGVFRGFMRSRTRAYLIGRQAELESRVRCPYCGARVWSMTAAGLVPRSASRRLGSHEGDLEYFVCVNGHLHGFCWLAHLSSSEDDEDEGGPGDSDDDEDDDGHVAC</sequence>
<dbReference type="KEGG" id="egu:105057761"/>
<reference evidence="3" key="1">
    <citation type="submission" date="2025-08" db="UniProtKB">
        <authorList>
            <consortium name="RefSeq"/>
        </authorList>
    </citation>
    <scope>IDENTIFICATION</scope>
</reference>
<evidence type="ECO:0000313" key="3">
    <source>
        <dbReference type="RefSeq" id="XP_010938753.1"/>
    </source>
</evidence>
<evidence type="ECO:0000256" key="1">
    <source>
        <dbReference type="SAM" id="MobiDB-lite"/>
    </source>
</evidence>
<organism evidence="2 3">
    <name type="scientific">Elaeis guineensis var. tenera</name>
    <name type="common">Oil palm</name>
    <dbReference type="NCBI Taxonomy" id="51953"/>
    <lineage>
        <taxon>Eukaryota</taxon>
        <taxon>Viridiplantae</taxon>
        <taxon>Streptophyta</taxon>
        <taxon>Embryophyta</taxon>
        <taxon>Tracheophyta</taxon>
        <taxon>Spermatophyta</taxon>
        <taxon>Magnoliopsida</taxon>
        <taxon>Liliopsida</taxon>
        <taxon>Arecaceae</taxon>
        <taxon>Arecoideae</taxon>
        <taxon>Cocoseae</taxon>
        <taxon>Elaeidinae</taxon>
        <taxon>Elaeis</taxon>
    </lineage>
</organism>
<accession>A0A6I9S7F0</accession>
<dbReference type="RefSeq" id="XP_010938753.1">
    <property type="nucleotide sequence ID" value="XM_010940451.3"/>
</dbReference>
<dbReference type="Proteomes" id="UP000504607">
    <property type="component" value="Chromosome 14"/>
</dbReference>
<dbReference type="SUPFAM" id="SSF81383">
    <property type="entry name" value="F-box domain"/>
    <property type="match status" value="1"/>
</dbReference>
<feature type="region of interest" description="Disordered" evidence="1">
    <location>
        <begin position="306"/>
        <end position="330"/>
    </location>
</feature>
<dbReference type="PANTHER" id="PTHR31348:SF3">
    <property type="entry name" value="EID1-LIKE F-BOX PROTEIN 3"/>
    <property type="match status" value="1"/>
</dbReference>
<evidence type="ECO:0000313" key="2">
    <source>
        <dbReference type="Proteomes" id="UP000504607"/>
    </source>
</evidence>
<dbReference type="GeneID" id="105057761"/>
<dbReference type="InterPro" id="IPR036047">
    <property type="entry name" value="F-box-like_dom_sf"/>
</dbReference>
<gene>
    <name evidence="3" type="primary">LOC105057761</name>
</gene>
<dbReference type="PANTHER" id="PTHR31348">
    <property type="entry name" value="EID1-LIKE F-BOX PROTEIN 2-RELATED"/>
    <property type="match status" value="1"/>
</dbReference>
<feature type="region of interest" description="Disordered" evidence="1">
    <location>
        <begin position="1"/>
        <end position="62"/>
    </location>
</feature>
<name>A0A6I9S7F0_ELAGV</name>
<dbReference type="AlphaFoldDB" id="A0A6I9S7F0"/>
<dbReference type="FunCoup" id="A0A6I9S7F0">
    <property type="interactions" value="874"/>
</dbReference>
<dbReference type="OrthoDB" id="761790at2759"/>
<dbReference type="InterPro" id="IPR040267">
    <property type="entry name" value="EID1-like"/>
</dbReference>